<dbReference type="Proteomes" id="UP000281332">
    <property type="component" value="Unassembled WGS sequence"/>
</dbReference>
<dbReference type="InterPro" id="IPR020846">
    <property type="entry name" value="MFS_dom"/>
</dbReference>
<organism evidence="8 9">
    <name type="scientific">Candidatus Pantoea deserta</name>
    <dbReference type="NCBI Taxonomy" id="1869313"/>
    <lineage>
        <taxon>Bacteria</taxon>
        <taxon>Pseudomonadati</taxon>
        <taxon>Pseudomonadota</taxon>
        <taxon>Gammaproteobacteria</taxon>
        <taxon>Enterobacterales</taxon>
        <taxon>Erwiniaceae</taxon>
        <taxon>Pantoea</taxon>
    </lineage>
</organism>
<proteinExistence type="predicted"/>
<dbReference type="PANTHER" id="PTHR42718">
    <property type="entry name" value="MAJOR FACILITATOR SUPERFAMILY MULTIDRUG TRANSPORTER MFSC"/>
    <property type="match status" value="1"/>
</dbReference>
<feature type="transmembrane region" description="Helical" evidence="6">
    <location>
        <begin position="425"/>
        <end position="444"/>
    </location>
</feature>
<dbReference type="EMBL" id="RMVG01000016">
    <property type="protein sequence ID" value="RPD96796.1"/>
    <property type="molecule type" value="Genomic_DNA"/>
</dbReference>
<evidence type="ECO:0000256" key="5">
    <source>
        <dbReference type="ARBA" id="ARBA00023136"/>
    </source>
</evidence>
<feature type="transmembrane region" description="Helical" evidence="6">
    <location>
        <begin position="78"/>
        <end position="102"/>
    </location>
</feature>
<dbReference type="Pfam" id="PF07690">
    <property type="entry name" value="MFS_1"/>
    <property type="match status" value="1"/>
</dbReference>
<evidence type="ECO:0000313" key="9">
    <source>
        <dbReference type="Proteomes" id="UP000281332"/>
    </source>
</evidence>
<dbReference type="Gene3D" id="1.20.1250.20">
    <property type="entry name" value="MFS general substrate transporter like domains"/>
    <property type="match status" value="1"/>
</dbReference>
<evidence type="ECO:0000256" key="1">
    <source>
        <dbReference type="ARBA" id="ARBA00004141"/>
    </source>
</evidence>
<keyword evidence="9" id="KW-1185">Reference proteome</keyword>
<dbReference type="OrthoDB" id="2412976at2"/>
<protein>
    <submittedName>
        <fullName evidence="8">MFS transporter</fullName>
    </submittedName>
</protein>
<feature type="domain" description="Major facilitator superfamily (MFS) profile" evidence="7">
    <location>
        <begin position="12"/>
        <end position="443"/>
    </location>
</feature>
<keyword evidence="2" id="KW-0813">Transport</keyword>
<feature type="transmembrane region" description="Helical" evidence="6">
    <location>
        <begin position="108"/>
        <end position="128"/>
    </location>
</feature>
<keyword evidence="4 6" id="KW-1133">Transmembrane helix</keyword>
<feature type="transmembrane region" description="Helical" evidence="6">
    <location>
        <begin position="50"/>
        <end position="66"/>
    </location>
</feature>
<dbReference type="RefSeq" id="WP_123802254.1">
    <property type="nucleotide sequence ID" value="NZ_RMVG01000016.1"/>
</dbReference>
<feature type="transmembrane region" description="Helical" evidence="6">
    <location>
        <begin position="168"/>
        <end position="187"/>
    </location>
</feature>
<reference evidence="8 9" key="1">
    <citation type="submission" date="2018-11" db="EMBL/GenBank/DDBJ databases">
        <title>Whole genome sequencing of Pantoea sp. RIT388.</title>
        <authorList>
            <person name="Gan H.M."/>
            <person name="Hudson A.O."/>
        </authorList>
    </citation>
    <scope>NUCLEOTIDE SEQUENCE [LARGE SCALE GENOMIC DNA]</scope>
    <source>
        <strain evidence="8 9">RIT388</strain>
    </source>
</reference>
<dbReference type="PANTHER" id="PTHR42718:SF9">
    <property type="entry name" value="MAJOR FACILITATOR SUPERFAMILY MULTIDRUG TRANSPORTER MFSC"/>
    <property type="match status" value="1"/>
</dbReference>
<dbReference type="SUPFAM" id="SSF103473">
    <property type="entry name" value="MFS general substrate transporter"/>
    <property type="match status" value="1"/>
</dbReference>
<feature type="transmembrane region" description="Helical" evidence="6">
    <location>
        <begin position="265"/>
        <end position="290"/>
    </location>
</feature>
<keyword evidence="3 6" id="KW-0812">Transmembrane</keyword>
<name>A0A3N4NUS5_9GAMM</name>
<feature type="transmembrane region" description="Helical" evidence="6">
    <location>
        <begin position="199"/>
        <end position="215"/>
    </location>
</feature>
<dbReference type="GO" id="GO:0022857">
    <property type="term" value="F:transmembrane transporter activity"/>
    <property type="evidence" value="ECO:0007669"/>
    <property type="project" value="InterPro"/>
</dbReference>
<feature type="transmembrane region" description="Helical" evidence="6">
    <location>
        <begin position="331"/>
        <end position="349"/>
    </location>
</feature>
<evidence type="ECO:0000256" key="3">
    <source>
        <dbReference type="ARBA" id="ARBA00022692"/>
    </source>
</evidence>
<dbReference type="InterPro" id="IPR011701">
    <property type="entry name" value="MFS"/>
</dbReference>
<feature type="transmembrane region" description="Helical" evidence="6">
    <location>
        <begin position="355"/>
        <end position="381"/>
    </location>
</feature>
<evidence type="ECO:0000256" key="4">
    <source>
        <dbReference type="ARBA" id="ARBA00022989"/>
    </source>
</evidence>
<evidence type="ECO:0000256" key="2">
    <source>
        <dbReference type="ARBA" id="ARBA00022448"/>
    </source>
</evidence>
<feature type="transmembrane region" description="Helical" evidence="6">
    <location>
        <begin position="302"/>
        <end position="319"/>
    </location>
</feature>
<keyword evidence="5 6" id="KW-0472">Membrane</keyword>
<accession>A0A3N4NUS5</accession>
<feature type="transmembrane region" description="Helical" evidence="6">
    <location>
        <begin position="12"/>
        <end position="30"/>
    </location>
</feature>
<dbReference type="Gene3D" id="1.20.1720.10">
    <property type="entry name" value="Multidrug resistance protein D"/>
    <property type="match status" value="1"/>
</dbReference>
<evidence type="ECO:0000256" key="6">
    <source>
        <dbReference type="SAM" id="Phobius"/>
    </source>
</evidence>
<evidence type="ECO:0000259" key="7">
    <source>
        <dbReference type="PROSITE" id="PS50850"/>
    </source>
</evidence>
<dbReference type="AlphaFoldDB" id="A0A3N4NUS5"/>
<gene>
    <name evidence="8" type="ORF">BBB56_17775</name>
</gene>
<comment type="caution">
    <text evidence="8">The sequence shown here is derived from an EMBL/GenBank/DDBJ whole genome shotgun (WGS) entry which is preliminary data.</text>
</comment>
<dbReference type="CDD" id="cd17321">
    <property type="entry name" value="MFS_MMR_MDR_like"/>
    <property type="match status" value="1"/>
</dbReference>
<dbReference type="GO" id="GO:0016020">
    <property type="term" value="C:membrane"/>
    <property type="evidence" value="ECO:0007669"/>
    <property type="project" value="UniProtKB-SubCell"/>
</dbReference>
<sequence length="452" mass="48020">MHNHERRNGVLFNLAICLGFVIVQLDVSVVNVGLNALSTAYNAHIADLEWVINSYSLMFAALLLSSGSVSDRFGAKNIFLLGVLIFIIASLCCALAPTLIVLEAARTVQGIGAAFLVPTSLTLLSHYYTEPHARTRAISFWAASGSMALAAGPIAGGLLIQYLGWRSIFLLNIPVGLVSLLIASRFAPATKKQDQPLNLPGQLLIILALGLTTFALTESGRKGWDNAMNLCVLLAGCLAFTAFCVRERISNTPVIPGGIRTNRFIIISAVIGFLCTLVFYGAVFILSLYFQQAMKMSPSQTGFAFLPMMLSVALATYNAGRLGKHFGVRNVVIAGGISCFAGFGWLSVVEADWTIWQLLMPMILLGVGTSLAVPGLAGLIFSEASFQNAGAASAFFSCSRQMGGVVGIAVFGTIFSGATSLAFMGALRVVCYVALALIVTWLVLGRKCLPAK</sequence>
<dbReference type="InterPro" id="IPR036259">
    <property type="entry name" value="MFS_trans_sf"/>
</dbReference>
<feature type="transmembrane region" description="Helical" evidence="6">
    <location>
        <begin position="402"/>
        <end position="419"/>
    </location>
</feature>
<evidence type="ECO:0000313" key="8">
    <source>
        <dbReference type="EMBL" id="RPD96796.1"/>
    </source>
</evidence>
<feature type="transmembrane region" description="Helical" evidence="6">
    <location>
        <begin position="140"/>
        <end position="162"/>
    </location>
</feature>
<dbReference type="PROSITE" id="PS50850">
    <property type="entry name" value="MFS"/>
    <property type="match status" value="1"/>
</dbReference>
<feature type="transmembrane region" description="Helical" evidence="6">
    <location>
        <begin position="227"/>
        <end position="245"/>
    </location>
</feature>
<comment type="subcellular location">
    <subcellularLocation>
        <location evidence="1">Membrane</location>
        <topology evidence="1">Multi-pass membrane protein</topology>
    </subcellularLocation>
</comment>